<dbReference type="KEGG" id="sen:SACE_5629"/>
<dbReference type="HOGENOM" id="CLU_2261790_0_0_11"/>
<name>A4FL90_SACEN</name>
<keyword evidence="1" id="KW-1133">Transmembrane helix</keyword>
<dbReference type="OrthoDB" id="3396149at2"/>
<evidence type="ECO:0000256" key="1">
    <source>
        <dbReference type="SAM" id="Phobius"/>
    </source>
</evidence>
<feature type="transmembrane region" description="Helical" evidence="1">
    <location>
        <begin position="41"/>
        <end position="62"/>
    </location>
</feature>
<dbReference type="RefSeq" id="WP_011874784.1">
    <property type="nucleotide sequence ID" value="NC_009142.1"/>
</dbReference>
<protein>
    <submittedName>
        <fullName evidence="2">Uncharacterized protein</fullName>
    </submittedName>
</protein>
<reference evidence="2 3" key="1">
    <citation type="journal article" date="2007" name="Nat. Biotechnol.">
        <title>Complete genome sequence of the erythromycin-producing bacterium Saccharopolyspora erythraea NRRL23338.</title>
        <authorList>
            <person name="Oliynyk M."/>
            <person name="Samborskyy M."/>
            <person name="Lester J.B."/>
            <person name="Mironenko T."/>
            <person name="Scott N."/>
            <person name="Dickens S."/>
            <person name="Haydock S.F."/>
            <person name="Leadlay P.F."/>
        </authorList>
    </citation>
    <scope>NUCLEOTIDE SEQUENCE [LARGE SCALE GENOMIC DNA]</scope>
    <source>
        <strain evidence="3">ATCC 11635 / DSM 40517 / JCM 4748 / NBRC 13426 / NCIMB 8594 / NRRL 2338</strain>
    </source>
</reference>
<dbReference type="EMBL" id="AM420293">
    <property type="protein sequence ID" value="CAM04815.1"/>
    <property type="molecule type" value="Genomic_DNA"/>
</dbReference>
<proteinExistence type="predicted"/>
<evidence type="ECO:0000313" key="3">
    <source>
        <dbReference type="Proteomes" id="UP000006728"/>
    </source>
</evidence>
<accession>A4FL90</accession>
<sequence>MVDFFRPRRWPAWALVVLFVGYAAGKAVFAMQGRLGIPRTLMLLALVGMSLAVGAGAAIMVVDGLIGLGVGWRWYHGILGILVLGLLVEAIRSYAVVTRRARA</sequence>
<keyword evidence="1" id="KW-0472">Membrane</keyword>
<organism evidence="2 3">
    <name type="scientific">Saccharopolyspora erythraea (strain ATCC 11635 / DSM 40517 / JCM 4748 / NBRC 13426 / NCIMB 8594 / NRRL 2338)</name>
    <dbReference type="NCBI Taxonomy" id="405948"/>
    <lineage>
        <taxon>Bacteria</taxon>
        <taxon>Bacillati</taxon>
        <taxon>Actinomycetota</taxon>
        <taxon>Actinomycetes</taxon>
        <taxon>Pseudonocardiales</taxon>
        <taxon>Pseudonocardiaceae</taxon>
        <taxon>Saccharopolyspora</taxon>
    </lineage>
</organism>
<dbReference type="AlphaFoldDB" id="A4FL90"/>
<evidence type="ECO:0000313" key="2">
    <source>
        <dbReference type="EMBL" id="CAM04815.1"/>
    </source>
</evidence>
<keyword evidence="3" id="KW-1185">Reference proteome</keyword>
<keyword evidence="1" id="KW-0812">Transmembrane</keyword>
<feature type="transmembrane region" description="Helical" evidence="1">
    <location>
        <begin position="74"/>
        <end position="97"/>
    </location>
</feature>
<dbReference type="Proteomes" id="UP000006728">
    <property type="component" value="Chromosome"/>
</dbReference>
<feature type="transmembrane region" description="Helical" evidence="1">
    <location>
        <begin position="12"/>
        <end position="29"/>
    </location>
</feature>
<dbReference type="eggNOG" id="ENOG5032FTG">
    <property type="taxonomic scope" value="Bacteria"/>
</dbReference>
<gene>
    <name evidence="2" type="ordered locus">SACE_5629</name>
</gene>